<proteinExistence type="inferred from homology"/>
<dbReference type="RefSeq" id="WP_316792854.1">
    <property type="nucleotide sequence ID" value="NZ_CP053540.1"/>
</dbReference>
<feature type="domain" description="UspA" evidence="2">
    <location>
        <begin position="1"/>
        <end position="133"/>
    </location>
</feature>
<dbReference type="EMBL" id="CP053540">
    <property type="protein sequence ID" value="WOB43419.1"/>
    <property type="molecule type" value="Genomic_DNA"/>
</dbReference>
<dbReference type="PANTHER" id="PTHR46268:SF6">
    <property type="entry name" value="UNIVERSAL STRESS PROTEIN UP12"/>
    <property type="match status" value="1"/>
</dbReference>
<gene>
    <name evidence="3" type="ORF">HNI00_09810</name>
</gene>
<dbReference type="Pfam" id="PF00582">
    <property type="entry name" value="Usp"/>
    <property type="match status" value="2"/>
</dbReference>
<evidence type="ECO:0000313" key="3">
    <source>
        <dbReference type="EMBL" id="WOB43419.1"/>
    </source>
</evidence>
<reference evidence="3" key="1">
    <citation type="submission" date="2020-05" db="EMBL/GenBank/DDBJ databases">
        <authorList>
            <person name="Zhu T."/>
            <person name="Keshari N."/>
            <person name="Lu X."/>
        </authorList>
    </citation>
    <scope>NUCLEOTIDE SEQUENCE</scope>
    <source>
        <strain evidence="3">NK1-22</strain>
    </source>
</reference>
<dbReference type="AlphaFoldDB" id="A0AA97BCT5"/>
<evidence type="ECO:0000256" key="1">
    <source>
        <dbReference type="ARBA" id="ARBA00008791"/>
    </source>
</evidence>
<dbReference type="SUPFAM" id="SSF52402">
    <property type="entry name" value="Adenine nucleotide alpha hydrolases-like"/>
    <property type="match status" value="2"/>
</dbReference>
<organism evidence="3">
    <name type="scientific">Thermoleptolyngbya oregonensis NK1-22</name>
    <dbReference type="NCBI Taxonomy" id="2547457"/>
    <lineage>
        <taxon>Bacteria</taxon>
        <taxon>Bacillati</taxon>
        <taxon>Cyanobacteriota</taxon>
        <taxon>Cyanophyceae</taxon>
        <taxon>Oculatellales</taxon>
        <taxon>Oculatellaceae</taxon>
        <taxon>Thermoleptolyngbya</taxon>
    </lineage>
</organism>
<accession>A0AA97BCT5</accession>
<protein>
    <submittedName>
        <fullName evidence="3">Universal stress protein</fullName>
    </submittedName>
</protein>
<comment type="similarity">
    <text evidence="1">Belongs to the universal stress protein A family.</text>
</comment>
<evidence type="ECO:0000259" key="2">
    <source>
        <dbReference type="Pfam" id="PF00582"/>
    </source>
</evidence>
<feature type="domain" description="UspA" evidence="2">
    <location>
        <begin position="156"/>
        <end position="286"/>
    </location>
</feature>
<dbReference type="InterPro" id="IPR014729">
    <property type="entry name" value="Rossmann-like_a/b/a_fold"/>
</dbReference>
<dbReference type="PANTHER" id="PTHR46268">
    <property type="entry name" value="STRESS RESPONSE PROTEIN NHAX"/>
    <property type="match status" value="1"/>
</dbReference>
<dbReference type="InterPro" id="IPR006016">
    <property type="entry name" value="UspA"/>
</dbReference>
<dbReference type="Gene3D" id="3.40.50.620">
    <property type="entry name" value="HUPs"/>
    <property type="match status" value="2"/>
</dbReference>
<dbReference type="KEGG" id="tog:HNI00_09810"/>
<name>A0AA97BCT5_9CYAN</name>
<sequence length="291" mass="32066">MFKRALICTDFKDGLYRFARFVPSLSASGLQQITFLHTVPVLEGQIPRESDKPFVEARERFAKLLGDVPAGVDVQVEVAWGKPVEHILSARKKYQSDVVFIGTAGDGLLKEKLFGSTPVSLCQQGNVALLILRPQLVSAFTEEELDLRARHLFRYLLLPYDGSEAGQAMLRQVKQLAADRPPGTLEKALLFTSIEDVARSSVLRDAKREEAAKNLEAAKRELEALGVKTDMVVAHGNAVTQALETAIDIDITAIATSSKSIGRLVELSVPSFTGDLLRRSWHPILFFPPSQ</sequence>
<dbReference type="CDD" id="cd00293">
    <property type="entry name" value="USP-like"/>
    <property type="match status" value="2"/>
</dbReference>